<dbReference type="Pfam" id="PF03795">
    <property type="entry name" value="YCII"/>
    <property type="match status" value="1"/>
</dbReference>
<reference evidence="5" key="1">
    <citation type="submission" date="2019-09" db="EMBL/GenBank/DDBJ databases">
        <title>Antimicrobial potential of Antarctic Bacteria.</title>
        <authorList>
            <person name="Benaud N."/>
            <person name="Edwards R.J."/>
            <person name="Ferrari B.C."/>
        </authorList>
    </citation>
    <scope>NUCLEOTIDE SEQUENCE [LARGE SCALE GENOMIC DNA]</scope>
    <source>
        <strain evidence="5">SPB151</strain>
    </source>
</reference>
<dbReference type="Gene3D" id="3.30.70.1060">
    <property type="entry name" value="Dimeric alpha+beta barrel"/>
    <property type="match status" value="1"/>
</dbReference>
<feature type="compositionally biased region" description="Low complexity" evidence="2">
    <location>
        <begin position="112"/>
        <end position="146"/>
    </location>
</feature>
<evidence type="ECO:0000313" key="4">
    <source>
        <dbReference type="EMBL" id="QNE17822.1"/>
    </source>
</evidence>
<dbReference type="RefSeq" id="WP_185446652.1">
    <property type="nucleotide sequence ID" value="NZ_CP043661.1"/>
</dbReference>
<name>A0A7G6WV07_9ACTN</name>
<evidence type="ECO:0000259" key="3">
    <source>
        <dbReference type="Pfam" id="PF03795"/>
    </source>
</evidence>
<evidence type="ECO:0000256" key="1">
    <source>
        <dbReference type="ARBA" id="ARBA00007689"/>
    </source>
</evidence>
<dbReference type="InterPro" id="IPR011008">
    <property type="entry name" value="Dimeric_a/b-barrel"/>
</dbReference>
<feature type="region of interest" description="Disordered" evidence="2">
    <location>
        <begin position="106"/>
        <end position="146"/>
    </location>
</feature>
<sequence length="146" mass="14987">MKYLLMICGDESAAAYADAGCGGWSEEMAERGVLEGDGVGLRPPHEATTVRVRDDELRITDGPFAETKEQIGGFVLISCADLDEAIEIAAKHPAAKYGTIEIRPVFGPPSEPVSVTSSESVSVPSGAPGSVPSGEPVSVAPGESGA</sequence>
<dbReference type="InterPro" id="IPR005545">
    <property type="entry name" value="YCII"/>
</dbReference>
<evidence type="ECO:0000256" key="2">
    <source>
        <dbReference type="SAM" id="MobiDB-lite"/>
    </source>
</evidence>
<accession>A0A7G6WV07</accession>
<comment type="similarity">
    <text evidence="1">Belongs to the YciI family.</text>
</comment>
<dbReference type="AlphaFoldDB" id="A0A7G6WV07"/>
<dbReference type="PANTHER" id="PTHR35174">
    <property type="entry name" value="BLL7171 PROTEIN-RELATED"/>
    <property type="match status" value="1"/>
</dbReference>
<gene>
    <name evidence="4" type="ORF">F1D05_07775</name>
</gene>
<feature type="domain" description="YCII-related" evidence="3">
    <location>
        <begin position="2"/>
        <end position="106"/>
    </location>
</feature>
<protein>
    <submittedName>
        <fullName evidence="4">Transcription initiation protein</fullName>
    </submittedName>
</protein>
<dbReference type="SUPFAM" id="SSF54909">
    <property type="entry name" value="Dimeric alpha+beta barrel"/>
    <property type="match status" value="1"/>
</dbReference>
<keyword evidence="5" id="KW-1185">Reference proteome</keyword>
<organism evidence="4 5">
    <name type="scientific">Kribbella qitaiheensis</name>
    <dbReference type="NCBI Taxonomy" id="1544730"/>
    <lineage>
        <taxon>Bacteria</taxon>
        <taxon>Bacillati</taxon>
        <taxon>Actinomycetota</taxon>
        <taxon>Actinomycetes</taxon>
        <taxon>Propionibacteriales</taxon>
        <taxon>Kribbellaceae</taxon>
        <taxon>Kribbella</taxon>
    </lineage>
</organism>
<reference evidence="4 5" key="2">
    <citation type="journal article" date="2020" name="Microbiol. Resour. Announc.">
        <title>Antarctic desert soil bacteria exhibit high novel natural product potential, evaluated through long-read genome sequencing and comparative genomics.</title>
        <authorList>
            <person name="Benaud N."/>
            <person name="Edwards R.J."/>
            <person name="Amos T.G."/>
            <person name="D'Agostino P.M."/>
            <person name="Gutierrez-Chavez C."/>
            <person name="Montgomery K."/>
            <person name="Nicetic I."/>
            <person name="Ferrari B.C."/>
        </authorList>
    </citation>
    <scope>NUCLEOTIDE SEQUENCE [LARGE SCALE GENOMIC DNA]</scope>
    <source>
        <strain evidence="4 5">SPB151</strain>
    </source>
</reference>
<dbReference type="EMBL" id="CP043661">
    <property type="protein sequence ID" value="QNE17822.1"/>
    <property type="molecule type" value="Genomic_DNA"/>
</dbReference>
<evidence type="ECO:0000313" key="5">
    <source>
        <dbReference type="Proteomes" id="UP000515563"/>
    </source>
</evidence>
<dbReference type="Proteomes" id="UP000515563">
    <property type="component" value="Chromosome"/>
</dbReference>
<proteinExistence type="inferred from homology"/>
<dbReference type="KEGG" id="kqi:F1D05_07775"/>
<dbReference type="PANTHER" id="PTHR35174:SF3">
    <property type="entry name" value="BLL7171 PROTEIN"/>
    <property type="match status" value="1"/>
</dbReference>